<dbReference type="EC" id="2.7.13.3" evidence="2"/>
<dbReference type="Gene3D" id="3.30.565.10">
    <property type="entry name" value="Histidine kinase-like ATPase, C-terminal domain"/>
    <property type="match status" value="1"/>
</dbReference>
<dbReference type="SMART" id="SM00388">
    <property type="entry name" value="HisKA"/>
    <property type="match status" value="1"/>
</dbReference>
<dbReference type="Gene3D" id="1.10.287.130">
    <property type="match status" value="1"/>
</dbReference>
<evidence type="ECO:0000259" key="8">
    <source>
        <dbReference type="PROSITE" id="PS01124"/>
    </source>
</evidence>
<dbReference type="Pfam" id="PF12833">
    <property type="entry name" value="HTH_18"/>
    <property type="match status" value="1"/>
</dbReference>
<dbReference type="InterPro" id="IPR009057">
    <property type="entry name" value="Homeodomain-like_sf"/>
</dbReference>
<dbReference type="PANTHER" id="PTHR43547:SF2">
    <property type="entry name" value="HYBRID SIGNAL TRANSDUCTION HISTIDINE KINASE C"/>
    <property type="match status" value="1"/>
</dbReference>
<dbReference type="SMART" id="SM00448">
    <property type="entry name" value="REC"/>
    <property type="match status" value="1"/>
</dbReference>
<dbReference type="InterPro" id="IPR011123">
    <property type="entry name" value="Y_Y_Y"/>
</dbReference>
<evidence type="ECO:0000259" key="10">
    <source>
        <dbReference type="PROSITE" id="PS50110"/>
    </source>
</evidence>
<dbReference type="InterPro" id="IPR011110">
    <property type="entry name" value="Reg_prop"/>
</dbReference>
<protein>
    <recommendedName>
        <fullName evidence="2">histidine kinase</fullName>
        <ecNumber evidence="2">2.7.13.3</ecNumber>
    </recommendedName>
</protein>
<dbReference type="Proteomes" id="UP001409291">
    <property type="component" value="Unassembled WGS sequence"/>
</dbReference>
<name>A0ABV0BPF4_9SPHI</name>
<dbReference type="SUPFAM" id="SSF55874">
    <property type="entry name" value="ATPase domain of HSP90 chaperone/DNA topoisomerase II/histidine kinase"/>
    <property type="match status" value="1"/>
</dbReference>
<dbReference type="CDD" id="cd00075">
    <property type="entry name" value="HATPase"/>
    <property type="match status" value="1"/>
</dbReference>
<evidence type="ECO:0000259" key="9">
    <source>
        <dbReference type="PROSITE" id="PS50109"/>
    </source>
</evidence>
<dbReference type="InterPro" id="IPR036890">
    <property type="entry name" value="HATPase_C_sf"/>
</dbReference>
<dbReference type="InterPro" id="IPR001789">
    <property type="entry name" value="Sig_transdc_resp-reg_receiver"/>
</dbReference>
<dbReference type="Pfam" id="PF07494">
    <property type="entry name" value="Reg_prop"/>
    <property type="match status" value="2"/>
</dbReference>
<sequence>MRKPFIRFTIFFLIITLQNVFGQSLKFETLEYKNVFEQSPVVSITQDLQGRLWFGENKNLFKYDSYRIVNLFDEDSLVRKEIKYVSQLAVNGLNDLFIASSDGIYIYDITKKNLKTVGSKVLKFDFYADHMLAHGNHVFICSDKGLFVAMPNGDNYILKTILKRPNIFAINHLKEEKFIVASEKGIELLSWDETQPVKFEDLKIPFTFVGKDNVITLCTDQKDIWVGTKKNGIFRYNFLDDNWLNYKTSNSNLLNNEIWKIIKDREGKIWIATQNGLSIYNGNNSFVNYQSNPLLASSLNANSICDLYLDKQNIMWIGTFHGGMNYLIPDQLEPIIYSTSSVLDRRLSTNIINSIEMVNGDYWIGTEKYGINILDGKSNSIKRDKSLSTLLHIKSLYYHKDKVYIGTGEAGYSIYDLKSKTVTNFMLHNSPVSYMNIVHDIMVSANGSIYLGTKADPYVISNNKGPQLISEIKKSPWVDFEQDSKGRIYAKRLYERLYVKKSENKPFEPLFGPVSDYFIDKENLVWLTSEKKVVKISPNGLIVTIAEFEGIKLNGIVVVKNDLWITCDKGLLVYNIATKQMRILNKYDGIPLNNLSNSLIKVLSDKSILVTSLAGLIQIDPSQLSNNLTASLYLEDIIVNENRSVLTQLIQKDTTNNYSLDLKYNENLITLSFGSNNLIKPAKNKYKYILKGVDPEWRVDDKPDFRYSNLSPGKYEFEIYICNNDGIWSTVPLNISIKISPPVWRSWWAYLLYLSLLTVVLHQLYKFRVERKLASNLERVQKNKIKFFTHISHEIRTPLTLINAPLDDIIEDSIENEVLHRKLKRIKKNTNKLLNIVNELLDFKKFDENKYPLKKSIVSFKEFLEDNFYLFSDLAKLKNINYYIRRIDDVGQIAIDVNQFEKVIFNLLSNAIKYTPLNGTIYLELLDDDENLQIRIVDNGIGIKPEYEFLIFDEYFQVNPGGGEIGIGIGLALSNEIVKKHGGKLEYQPILEDGESKTLFSITIEKDLKEYELYLPVSPAPNKSDALAKNIPYTSKSKTTILIIEDNVEIQEFLIDLLKDDYYVFTANDGEEGYKISTQHLPDLIVSDIMMPKMNGIELCERIKSEAATSHIPIILLTAVMDPQQLLEGMKYGANIYLTKPIDKILLKLTINNLLQISDKRRREFDIEKSEIDNEIDHKFFNSLNSLIEENLSNEEFEVNYISMQMGMSVSTLYRKLKAVTDLTVNNYVKIYRLNKAKSLLDSKLNISEVAYMVGFSDRKYFSREFKKHFGSNPSDYLPKKNNK</sequence>
<keyword evidence="5" id="KW-0238">DNA-binding</keyword>
<feature type="modified residue" description="4-aspartylphosphate" evidence="7">
    <location>
        <position position="1088"/>
    </location>
</feature>
<comment type="catalytic activity">
    <reaction evidence="1">
        <text>ATP + protein L-histidine = ADP + protein N-phospho-L-histidine.</text>
        <dbReference type="EC" id="2.7.13.3"/>
    </reaction>
</comment>
<dbReference type="PROSITE" id="PS50110">
    <property type="entry name" value="RESPONSE_REGULATORY"/>
    <property type="match status" value="1"/>
</dbReference>
<reference evidence="11 12" key="1">
    <citation type="submission" date="2024-04" db="EMBL/GenBank/DDBJ databases">
        <title>WGS of bacteria from Torrens River.</title>
        <authorList>
            <person name="Wyrsch E.R."/>
            <person name="Drigo B."/>
        </authorList>
    </citation>
    <scope>NUCLEOTIDE SEQUENCE [LARGE SCALE GENOMIC DNA]</scope>
    <source>
        <strain evidence="11 12">TWI391</strain>
    </source>
</reference>
<accession>A0ABV0BPF4</accession>
<dbReference type="SUPFAM" id="SSF46689">
    <property type="entry name" value="Homeodomain-like"/>
    <property type="match status" value="1"/>
</dbReference>
<gene>
    <name evidence="11" type="ORF">ABE541_03760</name>
</gene>
<feature type="domain" description="HTH araC/xylS-type" evidence="8">
    <location>
        <begin position="1182"/>
        <end position="1280"/>
    </location>
</feature>
<feature type="domain" description="Response regulatory" evidence="10">
    <location>
        <begin position="1040"/>
        <end position="1155"/>
    </location>
</feature>
<evidence type="ECO:0000313" key="11">
    <source>
        <dbReference type="EMBL" id="MEN5376369.1"/>
    </source>
</evidence>
<dbReference type="Gene3D" id="1.10.10.60">
    <property type="entry name" value="Homeodomain-like"/>
    <property type="match status" value="1"/>
</dbReference>
<dbReference type="RefSeq" id="WP_346580650.1">
    <property type="nucleotide sequence ID" value="NZ_JBDJLH010000001.1"/>
</dbReference>
<dbReference type="SMART" id="SM00387">
    <property type="entry name" value="HATPase_c"/>
    <property type="match status" value="1"/>
</dbReference>
<dbReference type="InterPro" id="IPR036097">
    <property type="entry name" value="HisK_dim/P_sf"/>
</dbReference>
<dbReference type="Gene3D" id="3.40.50.2300">
    <property type="match status" value="1"/>
</dbReference>
<dbReference type="Pfam" id="PF00072">
    <property type="entry name" value="Response_reg"/>
    <property type="match status" value="1"/>
</dbReference>
<dbReference type="InterPro" id="IPR018062">
    <property type="entry name" value="HTH_AraC-typ_CS"/>
</dbReference>
<dbReference type="SUPFAM" id="SSF47384">
    <property type="entry name" value="Homodimeric domain of signal transducing histidine kinase"/>
    <property type="match status" value="1"/>
</dbReference>
<keyword evidence="12" id="KW-1185">Reference proteome</keyword>
<evidence type="ECO:0000256" key="1">
    <source>
        <dbReference type="ARBA" id="ARBA00000085"/>
    </source>
</evidence>
<keyword evidence="4" id="KW-0805">Transcription regulation</keyword>
<evidence type="ECO:0000313" key="12">
    <source>
        <dbReference type="Proteomes" id="UP001409291"/>
    </source>
</evidence>
<dbReference type="Pfam" id="PF00512">
    <property type="entry name" value="HisKA"/>
    <property type="match status" value="1"/>
</dbReference>
<evidence type="ECO:0000256" key="2">
    <source>
        <dbReference type="ARBA" id="ARBA00012438"/>
    </source>
</evidence>
<dbReference type="EMBL" id="JBDJNQ010000001">
    <property type="protein sequence ID" value="MEN5376369.1"/>
    <property type="molecule type" value="Genomic_DNA"/>
</dbReference>
<dbReference type="Pfam" id="PF02518">
    <property type="entry name" value="HATPase_c"/>
    <property type="match status" value="1"/>
</dbReference>
<dbReference type="CDD" id="cd00082">
    <property type="entry name" value="HisKA"/>
    <property type="match status" value="1"/>
</dbReference>
<dbReference type="SUPFAM" id="SSF52172">
    <property type="entry name" value="CheY-like"/>
    <property type="match status" value="1"/>
</dbReference>
<dbReference type="Gene3D" id="2.130.10.10">
    <property type="entry name" value="YVTN repeat-like/Quinoprotein amine dehydrogenase"/>
    <property type="match status" value="2"/>
</dbReference>
<dbReference type="InterPro" id="IPR018060">
    <property type="entry name" value="HTH_AraC"/>
</dbReference>
<evidence type="ECO:0000256" key="4">
    <source>
        <dbReference type="ARBA" id="ARBA00023015"/>
    </source>
</evidence>
<keyword evidence="6" id="KW-0804">Transcription</keyword>
<dbReference type="PANTHER" id="PTHR43547">
    <property type="entry name" value="TWO-COMPONENT HISTIDINE KINASE"/>
    <property type="match status" value="1"/>
</dbReference>
<keyword evidence="3 7" id="KW-0597">Phosphoprotein</keyword>
<dbReference type="PROSITE" id="PS50109">
    <property type="entry name" value="HIS_KIN"/>
    <property type="match status" value="1"/>
</dbReference>
<evidence type="ECO:0000256" key="5">
    <source>
        <dbReference type="ARBA" id="ARBA00023125"/>
    </source>
</evidence>
<dbReference type="InterPro" id="IPR013783">
    <property type="entry name" value="Ig-like_fold"/>
</dbReference>
<dbReference type="PROSITE" id="PS01124">
    <property type="entry name" value="HTH_ARAC_FAMILY_2"/>
    <property type="match status" value="1"/>
</dbReference>
<dbReference type="InterPro" id="IPR015943">
    <property type="entry name" value="WD40/YVTN_repeat-like_dom_sf"/>
</dbReference>
<dbReference type="Gene3D" id="2.60.40.10">
    <property type="entry name" value="Immunoglobulins"/>
    <property type="match status" value="1"/>
</dbReference>
<dbReference type="Pfam" id="PF07495">
    <property type="entry name" value="Y_Y_Y"/>
    <property type="match status" value="1"/>
</dbReference>
<proteinExistence type="predicted"/>
<evidence type="ECO:0000256" key="7">
    <source>
        <dbReference type="PROSITE-ProRule" id="PRU00169"/>
    </source>
</evidence>
<feature type="domain" description="Histidine kinase" evidence="9">
    <location>
        <begin position="790"/>
        <end position="1008"/>
    </location>
</feature>
<dbReference type="PRINTS" id="PR00344">
    <property type="entry name" value="BCTRLSENSOR"/>
</dbReference>
<dbReference type="PROSITE" id="PS00041">
    <property type="entry name" value="HTH_ARAC_FAMILY_1"/>
    <property type="match status" value="1"/>
</dbReference>
<dbReference type="SUPFAM" id="SSF63829">
    <property type="entry name" value="Calcium-dependent phosphotriesterase"/>
    <property type="match status" value="2"/>
</dbReference>
<evidence type="ECO:0000256" key="6">
    <source>
        <dbReference type="ARBA" id="ARBA00023163"/>
    </source>
</evidence>
<dbReference type="SMART" id="SM00342">
    <property type="entry name" value="HTH_ARAC"/>
    <property type="match status" value="1"/>
</dbReference>
<dbReference type="InterPro" id="IPR003594">
    <property type="entry name" value="HATPase_dom"/>
</dbReference>
<dbReference type="InterPro" id="IPR003661">
    <property type="entry name" value="HisK_dim/P_dom"/>
</dbReference>
<dbReference type="InterPro" id="IPR004358">
    <property type="entry name" value="Sig_transdc_His_kin-like_C"/>
</dbReference>
<comment type="caution">
    <text evidence="11">The sequence shown here is derived from an EMBL/GenBank/DDBJ whole genome shotgun (WGS) entry which is preliminary data.</text>
</comment>
<dbReference type="InterPro" id="IPR005467">
    <property type="entry name" value="His_kinase_dom"/>
</dbReference>
<evidence type="ECO:0000256" key="3">
    <source>
        <dbReference type="ARBA" id="ARBA00022553"/>
    </source>
</evidence>
<dbReference type="InterPro" id="IPR011006">
    <property type="entry name" value="CheY-like_superfamily"/>
</dbReference>
<organism evidence="11 12">
    <name type="scientific">Sphingobacterium kitahiroshimense</name>
    <dbReference type="NCBI Taxonomy" id="470446"/>
    <lineage>
        <taxon>Bacteria</taxon>
        <taxon>Pseudomonadati</taxon>
        <taxon>Bacteroidota</taxon>
        <taxon>Sphingobacteriia</taxon>
        <taxon>Sphingobacteriales</taxon>
        <taxon>Sphingobacteriaceae</taxon>
        <taxon>Sphingobacterium</taxon>
    </lineage>
</organism>